<dbReference type="NCBIfam" id="NF002952">
    <property type="entry name" value="PRK03606.2-3"/>
    <property type="match status" value="1"/>
</dbReference>
<evidence type="ECO:0000313" key="6">
    <source>
        <dbReference type="Proteomes" id="UP000067444"/>
    </source>
</evidence>
<evidence type="ECO:0000256" key="1">
    <source>
        <dbReference type="ARBA" id="ARBA00011738"/>
    </source>
</evidence>
<dbReference type="AlphaFoldDB" id="A0A0K0Y256"/>
<dbReference type="STRING" id="1458307.OSB_04120"/>
<name>A0A0K0Y256_9RHOB</name>
<protein>
    <submittedName>
        <fullName evidence="5">Ureidoglycolate lyase</fullName>
        <ecNumber evidence="5">4.3.2.3</ecNumber>
    </submittedName>
</protein>
<keyword evidence="6" id="KW-1185">Reference proteome</keyword>
<dbReference type="GO" id="GO:0006144">
    <property type="term" value="P:purine nucleobase metabolic process"/>
    <property type="evidence" value="ECO:0007669"/>
    <property type="project" value="UniProtKB-KW"/>
</dbReference>
<evidence type="ECO:0000256" key="2">
    <source>
        <dbReference type="ARBA" id="ARBA00022631"/>
    </source>
</evidence>
<comment type="catalytic activity">
    <reaction evidence="4">
        <text>(S)-ureidoglycolate = urea + glyoxylate</text>
        <dbReference type="Rhea" id="RHEA:11304"/>
        <dbReference type="ChEBI" id="CHEBI:16199"/>
        <dbReference type="ChEBI" id="CHEBI:36655"/>
        <dbReference type="ChEBI" id="CHEBI:57296"/>
        <dbReference type="EC" id="4.3.2.3"/>
    </reaction>
</comment>
<comment type="subunit">
    <text evidence="1">Homodimer.</text>
</comment>
<dbReference type="PATRIC" id="fig|1458307.3.peg.413"/>
<dbReference type="SUPFAM" id="SSF51182">
    <property type="entry name" value="RmlC-like cupins"/>
    <property type="match status" value="1"/>
</dbReference>
<dbReference type="OrthoDB" id="9804602at2"/>
<dbReference type="InterPro" id="IPR024060">
    <property type="entry name" value="Ureidoglycolate_lyase_dom_sf"/>
</dbReference>
<dbReference type="GO" id="GO:0050385">
    <property type="term" value="F:ureidoglycolate lyase activity"/>
    <property type="evidence" value="ECO:0007669"/>
    <property type="project" value="UniProtKB-EC"/>
</dbReference>
<evidence type="ECO:0000256" key="4">
    <source>
        <dbReference type="ARBA" id="ARBA00047684"/>
    </source>
</evidence>
<dbReference type="PIRSF" id="PIRSF017306">
    <property type="entry name" value="Ureidogly_hydro"/>
    <property type="match status" value="1"/>
</dbReference>
<dbReference type="KEGG" id="otm:OSB_04120"/>
<dbReference type="EC" id="4.3.2.3" evidence="5"/>
<dbReference type="InterPro" id="IPR007247">
    <property type="entry name" value="Ureidogly_lyase"/>
</dbReference>
<dbReference type="InterPro" id="IPR047233">
    <property type="entry name" value="UAH_cupin"/>
</dbReference>
<evidence type="ECO:0000256" key="3">
    <source>
        <dbReference type="ARBA" id="ARBA00023239"/>
    </source>
</evidence>
<dbReference type="Pfam" id="PF04115">
    <property type="entry name" value="Ureidogly_lyase"/>
    <property type="match status" value="1"/>
</dbReference>
<dbReference type="GO" id="GO:0000256">
    <property type="term" value="P:allantoin catabolic process"/>
    <property type="evidence" value="ECO:0007669"/>
    <property type="project" value="InterPro"/>
</dbReference>
<dbReference type="Proteomes" id="UP000067444">
    <property type="component" value="Chromosome"/>
</dbReference>
<organism evidence="5 6">
    <name type="scientific">Octadecabacter temperatus</name>
    <dbReference type="NCBI Taxonomy" id="1458307"/>
    <lineage>
        <taxon>Bacteria</taxon>
        <taxon>Pseudomonadati</taxon>
        <taxon>Pseudomonadota</taxon>
        <taxon>Alphaproteobacteria</taxon>
        <taxon>Rhodobacterales</taxon>
        <taxon>Roseobacteraceae</taxon>
        <taxon>Octadecabacter</taxon>
    </lineage>
</organism>
<reference evidence="5 6" key="1">
    <citation type="journal article" date="2015" name="Genome Announc.">
        <title>Closed Genome Sequence of Octadecabacter temperatus SB1, the First Mesophilic Species of the Genus Octadecabacter.</title>
        <authorList>
            <person name="Voget S."/>
            <person name="Billerbeck S."/>
            <person name="Simon M."/>
            <person name="Daniel R."/>
        </authorList>
    </citation>
    <scope>NUCLEOTIDE SEQUENCE [LARGE SCALE GENOMIC DNA]</scope>
    <source>
        <strain evidence="5 6">SB1</strain>
    </source>
</reference>
<dbReference type="GO" id="GO:0004848">
    <property type="term" value="F:ureidoglycolate hydrolase activity"/>
    <property type="evidence" value="ECO:0007669"/>
    <property type="project" value="InterPro"/>
</dbReference>
<evidence type="ECO:0000313" key="5">
    <source>
        <dbReference type="EMBL" id="AKS44976.1"/>
    </source>
</evidence>
<keyword evidence="3 5" id="KW-0456">Lyase</keyword>
<dbReference type="RefSeq" id="WP_049833411.1">
    <property type="nucleotide sequence ID" value="NZ_CP012160.1"/>
</dbReference>
<dbReference type="PANTHER" id="PTHR21221:SF1">
    <property type="entry name" value="UREIDOGLYCOLATE LYASE"/>
    <property type="match status" value="1"/>
</dbReference>
<dbReference type="InterPro" id="IPR011051">
    <property type="entry name" value="RmlC_Cupin_sf"/>
</dbReference>
<dbReference type="EMBL" id="CP012160">
    <property type="protein sequence ID" value="AKS44976.1"/>
    <property type="molecule type" value="Genomic_DNA"/>
</dbReference>
<dbReference type="Gene3D" id="2.60.120.480">
    <property type="entry name" value="Ureidoglycolate hydrolase"/>
    <property type="match status" value="1"/>
</dbReference>
<keyword evidence="2" id="KW-0659">Purine metabolism</keyword>
<proteinExistence type="predicted"/>
<sequence>MNQIRVEPLTADAFAPFGDVLDCTGTADKIINQGLCGRFHDRAQIDVADGRAGISLFNAQPRSLPYTLDMMERHPNGSQAFIPMTEHPFLVIVAHDAGGKPATPRAFTTTSGQAINYHKNTWHGVLTPLHAPGLFAVVDRIGAGDNLEEHWFDEAFIIEPAQHDQKPAQDGPIRT</sequence>
<dbReference type="PANTHER" id="PTHR21221">
    <property type="entry name" value="UREIDOGLYCOLATE HYDROLASE"/>
    <property type="match status" value="1"/>
</dbReference>
<accession>A0A0K0Y256</accession>
<gene>
    <name evidence="5" type="primary">allA</name>
    <name evidence="5" type="ORF">OSB_04120</name>
</gene>
<dbReference type="NCBIfam" id="NF009932">
    <property type="entry name" value="PRK13395.1"/>
    <property type="match status" value="1"/>
</dbReference>
<dbReference type="CDD" id="cd20298">
    <property type="entry name" value="cupin_UAH"/>
    <property type="match status" value="1"/>
</dbReference>